<comment type="caution">
    <text evidence="2">The sequence shown here is derived from an EMBL/GenBank/DDBJ whole genome shotgun (WGS) entry which is preliminary data.</text>
</comment>
<dbReference type="Pfam" id="PF04149">
    <property type="entry name" value="DUF397"/>
    <property type="match status" value="2"/>
</dbReference>
<sequence>MVGQTPVAGRRTGWFKSSYSASNGHCVEVNFMTGAEWFKSSFSETNGHCVEVRFGDPVTGVRDSKNPGGSVLAFTRPAWTDLRTHLTRRARERHRRRM</sequence>
<dbReference type="AlphaFoldDB" id="A0A4Q7KSB9"/>
<dbReference type="Proteomes" id="UP000294257">
    <property type="component" value="Unassembled WGS sequence"/>
</dbReference>
<reference evidence="2 3" key="1">
    <citation type="submission" date="2019-02" db="EMBL/GenBank/DDBJ databases">
        <title>Genomic Encyclopedia of Type Strains, Phase IV (KMG-IV): sequencing the most valuable type-strain genomes for metagenomic binning, comparative biology and taxonomic classification.</title>
        <authorList>
            <person name="Goeker M."/>
        </authorList>
    </citation>
    <scope>NUCLEOTIDE SEQUENCE [LARGE SCALE GENOMIC DNA]</scope>
    <source>
        <strain evidence="2 3">DSM 101727</strain>
    </source>
</reference>
<dbReference type="EMBL" id="SGWQ01000004">
    <property type="protein sequence ID" value="RZS39326.1"/>
    <property type="molecule type" value="Genomic_DNA"/>
</dbReference>
<name>A0A4Q7KSB9_9PSEU</name>
<dbReference type="RefSeq" id="WP_130344876.1">
    <property type="nucleotide sequence ID" value="NZ_SGWQ01000004.1"/>
</dbReference>
<protein>
    <submittedName>
        <fullName evidence="2">Uncharacterized protein DUF397</fullName>
    </submittedName>
</protein>
<evidence type="ECO:0000259" key="1">
    <source>
        <dbReference type="Pfam" id="PF04149"/>
    </source>
</evidence>
<feature type="domain" description="DUF397" evidence="1">
    <location>
        <begin position="13"/>
        <end position="33"/>
    </location>
</feature>
<organism evidence="2 3">
    <name type="scientific">Herbihabitans rhizosphaerae</name>
    <dbReference type="NCBI Taxonomy" id="1872711"/>
    <lineage>
        <taxon>Bacteria</taxon>
        <taxon>Bacillati</taxon>
        <taxon>Actinomycetota</taxon>
        <taxon>Actinomycetes</taxon>
        <taxon>Pseudonocardiales</taxon>
        <taxon>Pseudonocardiaceae</taxon>
        <taxon>Herbihabitans</taxon>
    </lineage>
</organism>
<evidence type="ECO:0000313" key="3">
    <source>
        <dbReference type="Proteomes" id="UP000294257"/>
    </source>
</evidence>
<dbReference type="OrthoDB" id="3430276at2"/>
<dbReference type="InterPro" id="IPR007278">
    <property type="entry name" value="DUF397"/>
</dbReference>
<feature type="domain" description="DUF397" evidence="1">
    <location>
        <begin position="35"/>
        <end position="85"/>
    </location>
</feature>
<evidence type="ECO:0000313" key="2">
    <source>
        <dbReference type="EMBL" id="RZS39326.1"/>
    </source>
</evidence>
<proteinExistence type="predicted"/>
<keyword evidence="3" id="KW-1185">Reference proteome</keyword>
<gene>
    <name evidence="2" type="ORF">EV193_104543</name>
</gene>
<accession>A0A4Q7KSB9</accession>